<keyword evidence="1" id="KW-0472">Membrane</keyword>
<accession>A0A3B0UQ91</accession>
<evidence type="ECO:0000313" key="2">
    <source>
        <dbReference type="EMBL" id="VAW33038.1"/>
    </source>
</evidence>
<feature type="transmembrane region" description="Helical" evidence="1">
    <location>
        <begin position="342"/>
        <end position="359"/>
    </location>
</feature>
<feature type="transmembrane region" description="Helical" evidence="1">
    <location>
        <begin position="178"/>
        <end position="199"/>
    </location>
</feature>
<evidence type="ECO:0008006" key="3">
    <source>
        <dbReference type="Google" id="ProtNLM"/>
    </source>
</evidence>
<organism evidence="2">
    <name type="scientific">hydrothermal vent metagenome</name>
    <dbReference type="NCBI Taxonomy" id="652676"/>
    <lineage>
        <taxon>unclassified sequences</taxon>
        <taxon>metagenomes</taxon>
        <taxon>ecological metagenomes</taxon>
    </lineage>
</organism>
<feature type="transmembrane region" description="Helical" evidence="1">
    <location>
        <begin position="371"/>
        <end position="388"/>
    </location>
</feature>
<evidence type="ECO:0000256" key="1">
    <source>
        <dbReference type="SAM" id="Phobius"/>
    </source>
</evidence>
<feature type="transmembrane region" description="Helical" evidence="1">
    <location>
        <begin position="141"/>
        <end position="166"/>
    </location>
</feature>
<feature type="transmembrane region" description="Helical" evidence="1">
    <location>
        <begin position="256"/>
        <end position="289"/>
    </location>
</feature>
<keyword evidence="1" id="KW-1133">Transmembrane helix</keyword>
<feature type="transmembrane region" description="Helical" evidence="1">
    <location>
        <begin position="116"/>
        <end position="135"/>
    </location>
</feature>
<feature type="transmembrane region" description="Helical" evidence="1">
    <location>
        <begin position="394"/>
        <end position="418"/>
    </location>
</feature>
<feature type="non-terminal residue" evidence="2">
    <location>
        <position position="526"/>
    </location>
</feature>
<gene>
    <name evidence="2" type="ORF">MNBD_CHLOROFLEXI01-4195</name>
</gene>
<dbReference type="AlphaFoldDB" id="A0A3B0UQ91"/>
<name>A0A3B0UQ91_9ZZZZ</name>
<reference evidence="2" key="1">
    <citation type="submission" date="2018-06" db="EMBL/GenBank/DDBJ databases">
        <authorList>
            <person name="Zhirakovskaya E."/>
        </authorList>
    </citation>
    <scope>NUCLEOTIDE SEQUENCE</scope>
</reference>
<sequence length="526" mass="59710">MVQSPFPNSCTISRREWLAAVGVALLTAVIGLIPYWLGNLLTPEGMVYMQLIMNPEDAQTYWAKMLQGFNGAWLYTIPFTPEPHAAAGVGIFYVWLGQLARLFGLSLTAVWHGARFLASIILFLTTFHFVATFLPDKQSRWTAYLLALFGSGLGWLLFVVGQPFWLGTFPVDFKQPGAHLFFTALTFPHIALGTAVILFDMLVLQKISNQWSVVSNQNGARISQINTDKKTKIRVHLRSSASNWRTSNWRTSNWRWAILAGLANIVLGIAYPFLIYIVAGTAVFLWGSIVWRQRRILWQAGWQIAVMFLIPAPLYLYYLSVWRSNEVFRLWDAQAGTPAAPWPHYLIAFGPMLLLAAIFQWKKPASRPHFTVLWVWILTAALLLYSPLTAQRRFIQGVHVPLAILAAAGFVQIVLPRWQDGRFWQKIVTRPRYETVKLRRFIILLFLLGMSFSNIFLWVDVTRIAAFTQPDLFFRPAAEVEATSWLRENIPTNATVLGSYQTGNYVAAQAGQRVVLGHWAETVDFV</sequence>
<keyword evidence="1" id="KW-0812">Transmembrane</keyword>
<proteinExistence type="predicted"/>
<feature type="transmembrane region" description="Helical" evidence="1">
    <location>
        <begin position="438"/>
        <end position="459"/>
    </location>
</feature>
<protein>
    <recommendedName>
        <fullName evidence="3">Glycosyltransferase RgtA/B/C/D-like domain-containing protein</fullName>
    </recommendedName>
</protein>
<dbReference type="EMBL" id="UOEU01000415">
    <property type="protein sequence ID" value="VAW33038.1"/>
    <property type="molecule type" value="Genomic_DNA"/>
</dbReference>
<feature type="transmembrane region" description="Helical" evidence="1">
    <location>
        <begin position="301"/>
        <end position="322"/>
    </location>
</feature>
<feature type="transmembrane region" description="Helical" evidence="1">
    <location>
        <begin position="17"/>
        <end position="37"/>
    </location>
</feature>